<dbReference type="InterPro" id="IPR013221">
    <property type="entry name" value="Mur_ligase_cen"/>
</dbReference>
<dbReference type="PANTHER" id="PTHR43024">
    <property type="entry name" value="UDP-N-ACETYLMURAMOYL-TRIPEPTIDE--D-ALANYL-D-ALANINE LIGASE"/>
    <property type="match status" value="1"/>
</dbReference>
<keyword evidence="2 4" id="KW-0547">Nucleotide-binding</keyword>
<gene>
    <name evidence="6" type="ORF">SAMN05421670_1866</name>
</gene>
<organism evidence="6 7">
    <name type="scientific">Psychrobacillus psychrotolerans</name>
    <dbReference type="NCBI Taxonomy" id="126156"/>
    <lineage>
        <taxon>Bacteria</taxon>
        <taxon>Bacillati</taxon>
        <taxon>Bacillota</taxon>
        <taxon>Bacilli</taxon>
        <taxon>Bacillales</taxon>
        <taxon>Bacillaceae</taxon>
        <taxon>Psychrobacillus</taxon>
    </lineage>
</organism>
<dbReference type="AlphaFoldDB" id="A0A1I5Y2M7"/>
<dbReference type="Pfam" id="PF02875">
    <property type="entry name" value="Mur_ligase_C"/>
    <property type="match status" value="1"/>
</dbReference>
<evidence type="ECO:0000256" key="1">
    <source>
        <dbReference type="ARBA" id="ARBA00022598"/>
    </source>
</evidence>
<dbReference type="STRING" id="126156.SAMN05421670_1866"/>
<keyword evidence="1 6" id="KW-0436">Ligase</keyword>
<dbReference type="PANTHER" id="PTHR43024:SF1">
    <property type="entry name" value="UDP-N-ACETYLMURAMOYL-TRIPEPTIDE--D-ALANYL-D-ALANINE LIGASE"/>
    <property type="match status" value="1"/>
</dbReference>
<dbReference type="InterPro" id="IPR011761">
    <property type="entry name" value="ATP-grasp"/>
</dbReference>
<dbReference type="InterPro" id="IPR036565">
    <property type="entry name" value="Mur-like_cat_sf"/>
</dbReference>
<dbReference type="RefSeq" id="WP_093536436.1">
    <property type="nucleotide sequence ID" value="NZ_FOXU01000002.1"/>
</dbReference>
<keyword evidence="7" id="KW-1185">Reference proteome</keyword>
<dbReference type="Pfam" id="PF08245">
    <property type="entry name" value="Mur_ligase_M"/>
    <property type="match status" value="1"/>
</dbReference>
<evidence type="ECO:0000256" key="4">
    <source>
        <dbReference type="PROSITE-ProRule" id="PRU00409"/>
    </source>
</evidence>
<proteinExistence type="predicted"/>
<name>A0A1I5Y2M7_9BACI</name>
<dbReference type="Gene3D" id="3.90.190.20">
    <property type="entry name" value="Mur ligase, C-terminal domain"/>
    <property type="match status" value="1"/>
</dbReference>
<dbReference type="Gene3D" id="3.40.1190.10">
    <property type="entry name" value="Mur-like, catalytic domain"/>
    <property type="match status" value="1"/>
</dbReference>
<dbReference type="GO" id="GO:0005524">
    <property type="term" value="F:ATP binding"/>
    <property type="evidence" value="ECO:0007669"/>
    <property type="project" value="UniProtKB-UniRule"/>
</dbReference>
<evidence type="ECO:0000256" key="2">
    <source>
        <dbReference type="ARBA" id="ARBA00022741"/>
    </source>
</evidence>
<dbReference type="PROSITE" id="PS50975">
    <property type="entry name" value="ATP_GRASP"/>
    <property type="match status" value="1"/>
</dbReference>
<evidence type="ECO:0000256" key="3">
    <source>
        <dbReference type="ARBA" id="ARBA00022840"/>
    </source>
</evidence>
<dbReference type="InterPro" id="IPR036615">
    <property type="entry name" value="Mur_ligase_C_dom_sf"/>
</dbReference>
<protein>
    <submittedName>
        <fullName evidence="6">UDP-N-acetylmuramoyl-tripeptide--D-alanyl-D-alanine ligase</fullName>
    </submittedName>
</protein>
<evidence type="ECO:0000313" key="6">
    <source>
        <dbReference type="EMBL" id="SFQ38521.1"/>
    </source>
</evidence>
<feature type="domain" description="ATP-grasp" evidence="5">
    <location>
        <begin position="112"/>
        <end position="342"/>
    </location>
</feature>
<sequence length="722" mass="82098">MITIGMLHHRRNPTTVIKSYAYAAVARAEGVNFFFFSPGTVNFVNRTIRGQVYENGNWHERLMPFPDVIYNAGSPEKLVKSREIINKLKSEIPFTTNSIGNKWNINERLKDAKEFSSYLIPAEIVKNVEGFYKFISSFHKVVFKPIDGRKGKGIYFISKVGESYVVRKDSEDQTYTKQSLNNFLEGKLSAGTFIVQPYINSTTKSGQVFDFRLHVQKNGEGIWVVTTIYPRIAPSGSIIANINNGGFTNYLDPFLQQEFEEEAFNIRRLLEHFSLSLADHLDQIQMVKYGEIIDEIGIDIGLDENMKIWIYEVNWRPGCPPAFYLELDVVINSIKYAKYVAENQVKIKKEIVAAQKRNRKVKKEIPIIAITGSAGKTTSKAFLASILAKKWTIFESKDYWNTTEHTKKHAEEINETHEAVVLEYGMAYPGVITEHCSIIQPTISVVTNIGLAHVGNFDGDIKGVARAKSELIHGMDQTGILIINKDDDNSQHLETSQFKGKIMTVGIKSLANYRAYGIKYVDNGMNFKIKLQRQEIEMFIPILGEHHVYNALNAIAVADYLGFTPMEIKAGLIFRKPPRRLTVYDCKDNITVIDDTVHSHPQGVKAAIDVLTNVGKNRNIAIIGQMRELGDLREQEYRKVGDYVYEQGIDVLITYGYRTEEIGAQANARGFPTQNTYHFTDKDKMHELLKEIVKKNDTILVKGASKTNMFDTVHFLDKFFKE</sequence>
<dbReference type="GO" id="GO:0046872">
    <property type="term" value="F:metal ion binding"/>
    <property type="evidence" value="ECO:0007669"/>
    <property type="project" value="InterPro"/>
</dbReference>
<evidence type="ECO:0000259" key="5">
    <source>
        <dbReference type="PROSITE" id="PS50975"/>
    </source>
</evidence>
<dbReference type="OrthoDB" id="7869153at2"/>
<dbReference type="InterPro" id="IPR004101">
    <property type="entry name" value="Mur_ligase_C"/>
</dbReference>
<dbReference type="Pfam" id="PF14398">
    <property type="entry name" value="ATPgrasp_YheCD"/>
    <property type="match status" value="1"/>
</dbReference>
<evidence type="ECO:0000313" key="7">
    <source>
        <dbReference type="Proteomes" id="UP000198734"/>
    </source>
</evidence>
<dbReference type="EMBL" id="FOXU01000002">
    <property type="protein sequence ID" value="SFQ38521.1"/>
    <property type="molecule type" value="Genomic_DNA"/>
</dbReference>
<reference evidence="7" key="1">
    <citation type="submission" date="2016-10" db="EMBL/GenBank/DDBJ databases">
        <authorList>
            <person name="Varghese N."/>
            <person name="Submissions S."/>
        </authorList>
    </citation>
    <scope>NUCLEOTIDE SEQUENCE [LARGE SCALE GENOMIC DNA]</scope>
    <source>
        <strain evidence="7">DSM 11706</strain>
    </source>
</reference>
<dbReference type="Proteomes" id="UP000198734">
    <property type="component" value="Unassembled WGS sequence"/>
</dbReference>
<keyword evidence="3 4" id="KW-0067">ATP-binding</keyword>
<dbReference type="InterPro" id="IPR051046">
    <property type="entry name" value="MurCDEF_CellWall_CoF430Synth"/>
</dbReference>
<dbReference type="Gene3D" id="3.30.470.20">
    <property type="entry name" value="ATP-grasp fold, B domain"/>
    <property type="match status" value="1"/>
</dbReference>
<dbReference type="InterPro" id="IPR026838">
    <property type="entry name" value="YheC/D"/>
</dbReference>
<dbReference type="GO" id="GO:0016881">
    <property type="term" value="F:acid-amino acid ligase activity"/>
    <property type="evidence" value="ECO:0007669"/>
    <property type="project" value="InterPro"/>
</dbReference>
<dbReference type="SUPFAM" id="SSF53623">
    <property type="entry name" value="MurD-like peptide ligases, catalytic domain"/>
    <property type="match status" value="1"/>
</dbReference>
<dbReference type="SUPFAM" id="SSF56059">
    <property type="entry name" value="Glutathione synthetase ATP-binding domain-like"/>
    <property type="match status" value="1"/>
</dbReference>
<dbReference type="SUPFAM" id="SSF53244">
    <property type="entry name" value="MurD-like peptide ligases, peptide-binding domain"/>
    <property type="match status" value="1"/>
</dbReference>
<accession>A0A1I5Y2M7</accession>